<comment type="caution">
    <text evidence="3">The sequence shown here is derived from an EMBL/GenBank/DDBJ whole genome shotgun (WGS) entry which is preliminary data.</text>
</comment>
<dbReference type="EMBL" id="LLEI02000014">
    <property type="protein sequence ID" value="OAJ95927.1"/>
    <property type="molecule type" value="Genomic_DNA"/>
</dbReference>
<dbReference type="PANTHER" id="PTHR30336">
    <property type="entry name" value="INNER MEMBRANE PROTEIN, PROBABLE PERMEASE"/>
    <property type="match status" value="1"/>
</dbReference>
<keyword evidence="5" id="KW-1185">Reference proteome</keyword>
<evidence type="ECO:0000259" key="1">
    <source>
        <dbReference type="Pfam" id="PF02698"/>
    </source>
</evidence>
<dbReference type="AlphaFoldDB" id="A0A177Y581"/>
<dbReference type="Proteomes" id="UP000078406">
    <property type="component" value="Unassembled WGS sequence"/>
</dbReference>
<feature type="domain" description="DUF218" evidence="1">
    <location>
        <begin position="27"/>
        <end position="154"/>
    </location>
</feature>
<proteinExistence type="predicted"/>
<protein>
    <submittedName>
        <fullName evidence="2">YdcF family protein</fullName>
    </submittedName>
</protein>
<reference evidence="3 4" key="1">
    <citation type="journal article" date="2016" name="Syst. Appl. Microbiol.">
        <title>Vibrio bivalvicida sp. nov., a novel larval pathogen for bivalve molluscs reared in a hatchery.</title>
        <authorList>
            <person name="Dubert J."/>
            <person name="Romalde J.L."/>
            <person name="Prado S."/>
            <person name="Barja J.L."/>
        </authorList>
    </citation>
    <scope>NUCLEOTIDE SEQUENCE [LARGE SCALE GENOMIC DNA]</scope>
    <source>
        <strain evidence="3 4">605</strain>
    </source>
</reference>
<dbReference type="InterPro" id="IPR003848">
    <property type="entry name" value="DUF218"/>
</dbReference>
<dbReference type="Proteomes" id="UP001569151">
    <property type="component" value="Unassembled WGS sequence"/>
</dbReference>
<dbReference type="RefSeq" id="WP_054961402.1">
    <property type="nucleotide sequence ID" value="NZ_JBGOOF010000008.1"/>
</dbReference>
<dbReference type="PANTHER" id="PTHR30336:SF20">
    <property type="entry name" value="DUF218 DOMAIN-CONTAINING PROTEIN"/>
    <property type="match status" value="1"/>
</dbReference>
<evidence type="ECO:0000313" key="4">
    <source>
        <dbReference type="Proteomes" id="UP000078406"/>
    </source>
</evidence>
<name>A0A177Y581_9VIBR</name>
<dbReference type="GO" id="GO:0005886">
    <property type="term" value="C:plasma membrane"/>
    <property type="evidence" value="ECO:0007669"/>
    <property type="project" value="TreeGrafter"/>
</dbReference>
<dbReference type="Pfam" id="PF02698">
    <property type="entry name" value="DUF218"/>
    <property type="match status" value="1"/>
</dbReference>
<evidence type="ECO:0000313" key="2">
    <source>
        <dbReference type="EMBL" id="MEZ8208552.1"/>
    </source>
</evidence>
<dbReference type="CDD" id="cd06259">
    <property type="entry name" value="YdcF-like"/>
    <property type="match status" value="1"/>
</dbReference>
<sequence>MSKLKLYQHIERLWSYMQLNHTLIKSDCIFVLGSNDVRVAEYAAQLFLDGWAGKLIFSGGVGRLTDGIFESTEALTFAALARDMGVPSDCIIIENKATNTGENIRFTYELMNQLGEEFRSFILVQKPYMERRTYATFTKQWPIPYEAICVTSPKTKFCDYFNEDIDLETTVTAMLGDFERIKTYPALGFQVEQKIPQEIDDSYHLLKTVFG</sequence>
<evidence type="ECO:0000313" key="5">
    <source>
        <dbReference type="Proteomes" id="UP001569151"/>
    </source>
</evidence>
<evidence type="ECO:0000313" key="3">
    <source>
        <dbReference type="EMBL" id="OAJ95927.1"/>
    </source>
</evidence>
<organism evidence="3 4">
    <name type="scientific">Vibrio bivalvicida</name>
    <dbReference type="NCBI Taxonomy" id="1276888"/>
    <lineage>
        <taxon>Bacteria</taxon>
        <taxon>Pseudomonadati</taxon>
        <taxon>Pseudomonadota</taxon>
        <taxon>Gammaproteobacteria</taxon>
        <taxon>Vibrionales</taxon>
        <taxon>Vibrionaceae</taxon>
        <taxon>Vibrio</taxon>
        <taxon>Vibrio oreintalis group</taxon>
    </lineage>
</organism>
<gene>
    <name evidence="2" type="ORF">ACED39_07155</name>
    <name evidence="3" type="ORF">APB76_02205</name>
</gene>
<dbReference type="InterPro" id="IPR051599">
    <property type="entry name" value="Cell_Envelope_Assoc"/>
</dbReference>
<dbReference type="EMBL" id="JBGOOS010000007">
    <property type="protein sequence ID" value="MEZ8208552.1"/>
    <property type="molecule type" value="Genomic_DNA"/>
</dbReference>
<dbReference type="InterPro" id="IPR014729">
    <property type="entry name" value="Rossmann-like_a/b/a_fold"/>
</dbReference>
<accession>A0A177Y581</accession>
<dbReference type="Gene3D" id="3.40.50.620">
    <property type="entry name" value="HUPs"/>
    <property type="match status" value="1"/>
</dbReference>
<reference evidence="2 5" key="2">
    <citation type="submission" date="2024-06" db="EMBL/GenBank/DDBJ databases">
        <authorList>
            <person name="Steensen K."/>
            <person name="Seneca J."/>
            <person name="Bartlau N."/>
            <person name="Yu A.X."/>
            <person name="Polz M.F."/>
        </authorList>
    </citation>
    <scope>NUCLEOTIDE SEQUENCE [LARGE SCALE GENOMIC DNA]</scope>
    <source>
        <strain evidence="2 5">1F146</strain>
    </source>
</reference>